<accession>I3DVE9</accession>
<dbReference type="EMBL" id="AFEU01000003">
    <property type="protein sequence ID" value="EIJ78220.1"/>
    <property type="molecule type" value="Genomic_DNA"/>
</dbReference>
<gene>
    <name evidence="1" type="ORF">PB1_11689</name>
</gene>
<reference evidence="1 2" key="1">
    <citation type="journal article" date="2012" name="Appl. Environ. Microbiol.">
        <title>Genome Sequence of Thermotolerant Bacillus methanolicus: Features and Regulation Related to Methylotrophy and Production of L-Lysine and L-Glutamate from Methanol.</title>
        <authorList>
            <person name="Heggeset T.M."/>
            <person name="Krog A."/>
            <person name="Balzer S."/>
            <person name="Wentzel A."/>
            <person name="Ellingsen T.E."/>
            <person name="Brautaset T."/>
        </authorList>
    </citation>
    <scope>NUCLEOTIDE SEQUENCE [LARGE SCALE GENOMIC DNA]</scope>
    <source>
        <strain evidence="1 2">PB1</strain>
    </source>
</reference>
<dbReference type="Proteomes" id="UP000010523">
    <property type="component" value="Unassembled WGS sequence"/>
</dbReference>
<dbReference type="PATRIC" id="fig|997296.3.peg.2458"/>
<dbReference type="STRING" id="997296.PB1_11689"/>
<name>I3DVE9_BACMT</name>
<evidence type="ECO:0000313" key="2">
    <source>
        <dbReference type="Proteomes" id="UP000010523"/>
    </source>
</evidence>
<organism evidence="1 2">
    <name type="scientific">Bacillus methanolicus PB1</name>
    <dbReference type="NCBI Taxonomy" id="997296"/>
    <lineage>
        <taxon>Bacteria</taxon>
        <taxon>Bacillati</taxon>
        <taxon>Bacillota</taxon>
        <taxon>Bacilli</taxon>
        <taxon>Bacillales</taxon>
        <taxon>Bacillaceae</taxon>
        <taxon>Bacillus</taxon>
    </lineage>
</organism>
<evidence type="ECO:0000313" key="1">
    <source>
        <dbReference type="EMBL" id="EIJ78220.1"/>
    </source>
</evidence>
<proteinExistence type="predicted"/>
<dbReference type="AlphaFoldDB" id="I3DVE9"/>
<comment type="caution">
    <text evidence="1">The sequence shown here is derived from an EMBL/GenBank/DDBJ whole genome shotgun (WGS) entry which is preliminary data.</text>
</comment>
<keyword evidence="2" id="KW-1185">Reference proteome</keyword>
<sequence length="49" mass="5607">MALMYENNNFSPAVAVDRIVSGTVIARKTSPIFSFSPLYYKIYVRSQIF</sequence>
<protein>
    <submittedName>
        <fullName evidence="1">Uncharacterized protein</fullName>
    </submittedName>
</protein>